<dbReference type="EMBL" id="GL376622">
    <property type="status" value="NOT_ANNOTATED_CDS"/>
    <property type="molecule type" value="Genomic_DNA"/>
</dbReference>
<evidence type="ECO:0000259" key="1">
    <source>
        <dbReference type="Pfam" id="PF03732"/>
    </source>
</evidence>
<name>K3WX10_GLOUD</name>
<sequence length="235" mass="27069">MAFERMKLVLGEDTVVNMLQTFSPNDQKNAAINFMHSEITATQKQITTPVSSNRVVPLKLDVSTYKGGEREPLLRWFVESNAAIDARQPHNHHQQVVYAMSKLDGRAKSWAYEKRLADPNCFHSYDNFKTKLPKTSESSKCEFRARVEFLELRQGRLGLHEYVQRARYLVSSIVSNPIDRATQVVTFMQGLNDGPVRTQLFREYPQTMEDAINLALQEDFSIKQSKIQGFPVRQR</sequence>
<dbReference type="Proteomes" id="UP000019132">
    <property type="component" value="Unassembled WGS sequence"/>
</dbReference>
<dbReference type="InterPro" id="IPR005162">
    <property type="entry name" value="Retrotrans_gag_dom"/>
</dbReference>
<accession>K3WX10</accession>
<dbReference type="AlphaFoldDB" id="K3WX10"/>
<dbReference type="STRING" id="431595.K3WX10"/>
<dbReference type="HOGENOM" id="CLU_000384_7_0_1"/>
<dbReference type="eggNOG" id="ENOG502SDKE">
    <property type="taxonomic scope" value="Eukaryota"/>
</dbReference>
<dbReference type="EnsemblProtists" id="PYU1_T009508">
    <property type="protein sequence ID" value="PYU1_T009508"/>
    <property type="gene ID" value="PYU1_G009490"/>
</dbReference>
<keyword evidence="3" id="KW-1185">Reference proteome</keyword>
<evidence type="ECO:0000313" key="3">
    <source>
        <dbReference type="Proteomes" id="UP000019132"/>
    </source>
</evidence>
<reference evidence="2" key="3">
    <citation type="submission" date="2015-02" db="UniProtKB">
        <authorList>
            <consortium name="EnsemblProtists"/>
        </authorList>
    </citation>
    <scope>IDENTIFICATION</scope>
    <source>
        <strain evidence="2">DAOM BR144</strain>
    </source>
</reference>
<reference evidence="3" key="2">
    <citation type="submission" date="2010-04" db="EMBL/GenBank/DDBJ databases">
        <authorList>
            <person name="Buell R."/>
            <person name="Hamilton J."/>
            <person name="Hostetler J."/>
        </authorList>
    </citation>
    <scope>NUCLEOTIDE SEQUENCE [LARGE SCALE GENOMIC DNA]</scope>
    <source>
        <strain evidence="3">DAOM:BR144</strain>
    </source>
</reference>
<organism evidence="2 3">
    <name type="scientific">Globisporangium ultimum (strain ATCC 200006 / CBS 805.95 / DAOM BR144)</name>
    <name type="common">Pythium ultimum</name>
    <dbReference type="NCBI Taxonomy" id="431595"/>
    <lineage>
        <taxon>Eukaryota</taxon>
        <taxon>Sar</taxon>
        <taxon>Stramenopiles</taxon>
        <taxon>Oomycota</taxon>
        <taxon>Peronosporomycetes</taxon>
        <taxon>Pythiales</taxon>
        <taxon>Pythiaceae</taxon>
        <taxon>Globisporangium</taxon>
    </lineage>
</organism>
<dbReference type="InParanoid" id="K3WX10"/>
<feature type="domain" description="Retrotransposon gag" evidence="1">
    <location>
        <begin position="99"/>
        <end position="193"/>
    </location>
</feature>
<proteinExistence type="predicted"/>
<dbReference type="Pfam" id="PF03732">
    <property type="entry name" value="Retrotrans_gag"/>
    <property type="match status" value="1"/>
</dbReference>
<protein>
    <recommendedName>
        <fullName evidence="1">Retrotransposon gag domain-containing protein</fullName>
    </recommendedName>
</protein>
<dbReference type="VEuPathDB" id="FungiDB:PYU1_G009490"/>
<evidence type="ECO:0000313" key="2">
    <source>
        <dbReference type="EnsemblProtists" id="PYU1_T009508"/>
    </source>
</evidence>
<reference evidence="3" key="1">
    <citation type="journal article" date="2010" name="Genome Biol.">
        <title>Genome sequence of the necrotrophic plant pathogen Pythium ultimum reveals original pathogenicity mechanisms and effector repertoire.</title>
        <authorList>
            <person name="Levesque C.A."/>
            <person name="Brouwer H."/>
            <person name="Cano L."/>
            <person name="Hamilton J.P."/>
            <person name="Holt C."/>
            <person name="Huitema E."/>
            <person name="Raffaele S."/>
            <person name="Robideau G.P."/>
            <person name="Thines M."/>
            <person name="Win J."/>
            <person name="Zerillo M.M."/>
            <person name="Beakes G.W."/>
            <person name="Boore J.L."/>
            <person name="Busam D."/>
            <person name="Dumas B."/>
            <person name="Ferriera S."/>
            <person name="Fuerstenberg S.I."/>
            <person name="Gachon C.M."/>
            <person name="Gaulin E."/>
            <person name="Govers F."/>
            <person name="Grenville-Briggs L."/>
            <person name="Horner N."/>
            <person name="Hostetler J."/>
            <person name="Jiang R.H."/>
            <person name="Johnson J."/>
            <person name="Krajaejun T."/>
            <person name="Lin H."/>
            <person name="Meijer H.J."/>
            <person name="Moore B."/>
            <person name="Morris P."/>
            <person name="Phuntmart V."/>
            <person name="Puiu D."/>
            <person name="Shetty J."/>
            <person name="Stajich J.E."/>
            <person name="Tripathy S."/>
            <person name="Wawra S."/>
            <person name="van West P."/>
            <person name="Whitty B.R."/>
            <person name="Coutinho P.M."/>
            <person name="Henrissat B."/>
            <person name="Martin F."/>
            <person name="Thomas P.D."/>
            <person name="Tyler B.M."/>
            <person name="De Vries R.P."/>
            <person name="Kamoun S."/>
            <person name="Yandell M."/>
            <person name="Tisserat N."/>
            <person name="Buell C.R."/>
        </authorList>
    </citation>
    <scope>NUCLEOTIDE SEQUENCE</scope>
    <source>
        <strain evidence="3">DAOM:BR144</strain>
    </source>
</reference>